<proteinExistence type="predicted"/>
<name>A0A830F6Q2_9EURY</name>
<evidence type="ECO:0000313" key="2">
    <source>
        <dbReference type="Proteomes" id="UP000628840"/>
    </source>
</evidence>
<evidence type="ECO:0008006" key="3">
    <source>
        <dbReference type="Google" id="ProtNLM"/>
    </source>
</evidence>
<gene>
    <name evidence="1" type="ORF">GCM10009037_29760</name>
</gene>
<accession>A0A830F6Q2</accession>
<protein>
    <recommendedName>
        <fullName evidence="3">Transposase</fullName>
    </recommendedName>
</protein>
<evidence type="ECO:0000313" key="1">
    <source>
        <dbReference type="EMBL" id="GGL44428.1"/>
    </source>
</evidence>
<reference evidence="1 2" key="1">
    <citation type="journal article" date="2019" name="Int. J. Syst. Evol. Microbiol.">
        <title>The Global Catalogue of Microorganisms (GCM) 10K type strain sequencing project: providing services to taxonomists for standard genome sequencing and annotation.</title>
        <authorList>
            <consortium name="The Broad Institute Genomics Platform"/>
            <consortium name="The Broad Institute Genome Sequencing Center for Infectious Disease"/>
            <person name="Wu L."/>
            <person name="Ma J."/>
        </authorList>
    </citation>
    <scope>NUCLEOTIDE SEQUENCE [LARGE SCALE GENOMIC DNA]</scope>
    <source>
        <strain evidence="1 2">JCM 19585</strain>
    </source>
</reference>
<keyword evidence="2" id="KW-1185">Reference proteome</keyword>
<organism evidence="1 2">
    <name type="scientific">Halarchaeum grantii</name>
    <dbReference type="NCBI Taxonomy" id="1193105"/>
    <lineage>
        <taxon>Archaea</taxon>
        <taxon>Methanobacteriati</taxon>
        <taxon>Methanobacteriota</taxon>
        <taxon>Stenosarchaea group</taxon>
        <taxon>Halobacteria</taxon>
        <taxon>Halobacteriales</taxon>
        <taxon>Halobacteriaceae</taxon>
    </lineage>
</organism>
<dbReference type="AlphaFoldDB" id="A0A830F6Q2"/>
<sequence length="397" mass="45049">MPPAPCDADGRRPALAERVVQQASDLCEHEDHLTRVVAGLDLPLVEIDDQYERTPSHGYNLVPMLRLFLYKYAGDYSDNELADRLDSWQYLELRFDLDGTPTQQTLSYTWRYRFDADLCELIVVAGKALRQEAIEHGVIRDDRADAEVGTSHEFETGEIPDNLSEAKIRETVRAARQHVFPAFDTGRASNARYSDECIFLMQSYLSLANCGTAQGTKRFARMSRRDETPHSDTHLRAIKKLGKPTGCQSTLTEYRGTGRKYRTEPWQRVSEELQDGFSTAVGNTIDTIRDTKPFREPVVAAIDITDTAFYPSPWEDYDEGIARDDFPAPVNGLKERGKRGYQFSTLTIVGDNIPLILAVEPIRDASYWEDDDVETRSRAEVVVCCWKKRASTWTSIS</sequence>
<comment type="caution">
    <text evidence="1">The sequence shown here is derived from an EMBL/GenBank/DDBJ whole genome shotgun (WGS) entry which is preliminary data.</text>
</comment>
<dbReference type="Proteomes" id="UP000628840">
    <property type="component" value="Unassembled WGS sequence"/>
</dbReference>
<dbReference type="EMBL" id="BMPF01000007">
    <property type="protein sequence ID" value="GGL44428.1"/>
    <property type="molecule type" value="Genomic_DNA"/>
</dbReference>